<keyword evidence="3" id="KW-1185">Reference proteome</keyword>
<protein>
    <submittedName>
        <fullName evidence="2">Uncharacterized protein</fullName>
    </submittedName>
</protein>
<name>A0A8J3QZA6_9ACTN</name>
<comment type="caution">
    <text evidence="2">The sequence shown here is derived from an EMBL/GenBank/DDBJ whole genome shotgun (WGS) entry which is preliminary data.</text>
</comment>
<accession>A0A8J3QZA6</accession>
<evidence type="ECO:0000313" key="2">
    <source>
        <dbReference type="EMBL" id="GIH18907.1"/>
    </source>
</evidence>
<sequence length="341" mass="36371">MAAEPSMPIQFAALSHAGKFDLPLGSSAARAALAMLERHPERIGVADDADSFGSDLDALWAAIAFVTAAASHGVAERARLWKILSLYLDGLDRDDLFLTDQWRVGEFLGDDPSGRRGPALNIMLPLDGAFIRVEGVVVAGFAVPDLPAGVARADQNRRDGSQHPPVAAAMRVTRRIDAHGQGTPLPLRARAMQPRYDRRAGVGFQAVSGPGHFPLGVHAEQVQQRCRRFLALVSDAATRPTCPLAADLCGARGGAGRPPVRGPDGIGQQRDERDRHGGPVNRPGAPPGVRRQPDELDGGDDQLQLHLQPGPADRSGHAGPPGWSRRTRTSCRACVTDLLQM</sequence>
<feature type="compositionally biased region" description="Low complexity" evidence="1">
    <location>
        <begin position="301"/>
        <end position="311"/>
    </location>
</feature>
<feature type="region of interest" description="Disordered" evidence="1">
    <location>
        <begin position="251"/>
        <end position="328"/>
    </location>
</feature>
<proteinExistence type="predicted"/>
<reference evidence="2" key="1">
    <citation type="submission" date="2021-01" db="EMBL/GenBank/DDBJ databases">
        <title>Whole genome shotgun sequence of Rugosimonospora africana NBRC 104875.</title>
        <authorList>
            <person name="Komaki H."/>
            <person name="Tamura T."/>
        </authorList>
    </citation>
    <scope>NUCLEOTIDE SEQUENCE</scope>
    <source>
        <strain evidence="2">NBRC 104875</strain>
    </source>
</reference>
<organism evidence="2 3">
    <name type="scientific">Rugosimonospora africana</name>
    <dbReference type="NCBI Taxonomy" id="556532"/>
    <lineage>
        <taxon>Bacteria</taxon>
        <taxon>Bacillati</taxon>
        <taxon>Actinomycetota</taxon>
        <taxon>Actinomycetes</taxon>
        <taxon>Micromonosporales</taxon>
        <taxon>Micromonosporaceae</taxon>
        <taxon>Rugosimonospora</taxon>
    </lineage>
</organism>
<dbReference type="Proteomes" id="UP000642748">
    <property type="component" value="Unassembled WGS sequence"/>
</dbReference>
<gene>
    <name evidence="2" type="ORF">Raf01_70790</name>
</gene>
<dbReference type="AlphaFoldDB" id="A0A8J3QZA6"/>
<evidence type="ECO:0000313" key="3">
    <source>
        <dbReference type="Proteomes" id="UP000642748"/>
    </source>
</evidence>
<dbReference type="EMBL" id="BONZ01000075">
    <property type="protein sequence ID" value="GIH18907.1"/>
    <property type="molecule type" value="Genomic_DNA"/>
</dbReference>
<evidence type="ECO:0000256" key="1">
    <source>
        <dbReference type="SAM" id="MobiDB-lite"/>
    </source>
</evidence>